<keyword evidence="1" id="KW-1133">Transmembrane helix</keyword>
<reference evidence="2 3" key="1">
    <citation type="submission" date="2019-11" db="EMBL/GenBank/DDBJ databases">
        <title>Comparative genomics of hydrocarbon-degrading Desulfosarcina strains.</title>
        <authorList>
            <person name="Watanabe M."/>
            <person name="Kojima H."/>
            <person name="Fukui M."/>
        </authorList>
    </citation>
    <scope>NUCLEOTIDE SEQUENCE [LARGE SCALE GENOMIC DNA]</scope>
    <source>
        <strain evidence="3">oXyS1</strain>
    </source>
</reference>
<name>A0A5K8AB63_9BACT</name>
<dbReference type="RefSeq" id="WP_155310875.1">
    <property type="nucleotide sequence ID" value="NZ_AP021879.1"/>
</dbReference>
<evidence type="ECO:0000313" key="3">
    <source>
        <dbReference type="Proteomes" id="UP000422108"/>
    </source>
</evidence>
<accession>A0A5K8AB63</accession>
<protein>
    <submittedName>
        <fullName evidence="2">Uncharacterized protein</fullName>
    </submittedName>
</protein>
<evidence type="ECO:0000256" key="1">
    <source>
        <dbReference type="SAM" id="Phobius"/>
    </source>
</evidence>
<dbReference type="Proteomes" id="UP000422108">
    <property type="component" value="Chromosome"/>
</dbReference>
<feature type="transmembrane region" description="Helical" evidence="1">
    <location>
        <begin position="124"/>
        <end position="147"/>
    </location>
</feature>
<feature type="transmembrane region" description="Helical" evidence="1">
    <location>
        <begin position="68"/>
        <end position="91"/>
    </location>
</feature>
<feature type="transmembrane region" description="Helical" evidence="1">
    <location>
        <begin position="153"/>
        <end position="171"/>
    </location>
</feature>
<keyword evidence="1" id="KW-0812">Transmembrane</keyword>
<keyword evidence="1" id="KW-0472">Membrane</keyword>
<evidence type="ECO:0000313" key="2">
    <source>
        <dbReference type="EMBL" id="BBO89728.1"/>
    </source>
</evidence>
<dbReference type="AlphaFoldDB" id="A0A5K8AB63"/>
<feature type="transmembrane region" description="Helical" evidence="1">
    <location>
        <begin position="97"/>
        <end position="117"/>
    </location>
</feature>
<feature type="transmembrane region" description="Helical" evidence="1">
    <location>
        <begin position="37"/>
        <end position="56"/>
    </location>
</feature>
<proteinExistence type="predicted"/>
<feature type="transmembrane region" description="Helical" evidence="1">
    <location>
        <begin position="12"/>
        <end position="31"/>
    </location>
</feature>
<sequence>MQEKWAGTTATGYSAFSMVCLIIWLSLNNYIPKENVPIFFALLTAGGLAQILAGMIQLKRGLATPGNLLLTFGTLFMLGPALTFLLVGLKLASPTPLIGYVNIFLGVLMGLYIIPLLRAPLIPFLIGPLGFFVLSTLGLTEIGYVAFKPVASFLFAVSVIYGLYMVAVGLGEEVQIHLPVGKPLMPLKMPENQSAVKTEDGLVN</sequence>
<gene>
    <name evidence="2" type="ORF">DSCOOX_29080</name>
</gene>
<keyword evidence="3" id="KW-1185">Reference proteome</keyword>
<organism evidence="2 3">
    <name type="scientific">Desulfosarcina ovata subsp. ovata</name>
    <dbReference type="NCBI Taxonomy" id="2752305"/>
    <lineage>
        <taxon>Bacteria</taxon>
        <taxon>Pseudomonadati</taxon>
        <taxon>Thermodesulfobacteriota</taxon>
        <taxon>Desulfobacteria</taxon>
        <taxon>Desulfobacterales</taxon>
        <taxon>Desulfosarcinaceae</taxon>
        <taxon>Desulfosarcina</taxon>
    </lineage>
</organism>
<dbReference type="EMBL" id="AP021879">
    <property type="protein sequence ID" value="BBO89728.1"/>
    <property type="molecule type" value="Genomic_DNA"/>
</dbReference>